<evidence type="ECO:0000313" key="18">
    <source>
        <dbReference type="EMBL" id="OCX76505.1"/>
    </source>
</evidence>
<comment type="similarity">
    <text evidence="3 15">Belongs to the peptidase S11 family.</text>
</comment>
<dbReference type="GO" id="GO:0071555">
    <property type="term" value="P:cell wall organization"/>
    <property type="evidence" value="ECO:0007669"/>
    <property type="project" value="UniProtKB-KW"/>
</dbReference>
<evidence type="ECO:0000256" key="4">
    <source>
        <dbReference type="ARBA" id="ARBA00012448"/>
    </source>
</evidence>
<dbReference type="GO" id="GO:0009252">
    <property type="term" value="P:peptidoglycan biosynthetic process"/>
    <property type="evidence" value="ECO:0007669"/>
    <property type="project" value="UniProtKB-UniPathway"/>
</dbReference>
<dbReference type="GO" id="GO:0006508">
    <property type="term" value="P:proteolysis"/>
    <property type="evidence" value="ECO:0007669"/>
    <property type="project" value="UniProtKB-KW"/>
</dbReference>
<evidence type="ECO:0000256" key="3">
    <source>
        <dbReference type="ARBA" id="ARBA00007164"/>
    </source>
</evidence>
<dbReference type="SUPFAM" id="SSF69189">
    <property type="entry name" value="Penicillin-binding protein associated domain"/>
    <property type="match status" value="1"/>
</dbReference>
<evidence type="ECO:0000256" key="12">
    <source>
        <dbReference type="ARBA" id="ARBA00034000"/>
    </source>
</evidence>
<dbReference type="InterPro" id="IPR012338">
    <property type="entry name" value="Beta-lactam/transpept-like"/>
</dbReference>
<feature type="active site" description="Acyl-ester intermediate" evidence="13">
    <location>
        <position position="72"/>
    </location>
</feature>
<protein>
    <recommendedName>
        <fullName evidence="4">serine-type D-Ala-D-Ala carboxypeptidase</fullName>
        <ecNumber evidence="4">3.4.16.4</ecNumber>
    </recommendedName>
</protein>
<evidence type="ECO:0000256" key="9">
    <source>
        <dbReference type="ARBA" id="ARBA00022960"/>
    </source>
</evidence>
<comment type="pathway">
    <text evidence="2">Cell wall biogenesis; peptidoglycan biosynthesis.</text>
</comment>
<keyword evidence="19" id="KW-1185">Reference proteome</keyword>
<keyword evidence="10" id="KW-0573">Peptidoglycan synthesis</keyword>
<accession>A0A1C2IRR2</accession>
<feature type="active site" description="Proton acceptor" evidence="13">
    <location>
        <position position="75"/>
    </location>
</feature>
<dbReference type="InterPro" id="IPR015956">
    <property type="entry name" value="Peniciliin-bd_prot_C_sf"/>
</dbReference>
<evidence type="ECO:0000256" key="5">
    <source>
        <dbReference type="ARBA" id="ARBA00022645"/>
    </source>
</evidence>
<dbReference type="PRINTS" id="PR00725">
    <property type="entry name" value="DADACBPTASE1"/>
</dbReference>
<keyword evidence="7 16" id="KW-0732">Signal</keyword>
<dbReference type="Proteomes" id="UP000095008">
    <property type="component" value="Unassembled WGS sequence"/>
</dbReference>
<dbReference type="EC" id="3.4.16.4" evidence="4"/>
<dbReference type="SUPFAM" id="SSF56601">
    <property type="entry name" value="beta-lactamase/transpeptidase-like"/>
    <property type="match status" value="1"/>
</dbReference>
<evidence type="ECO:0000256" key="13">
    <source>
        <dbReference type="PIRSR" id="PIRSR618044-1"/>
    </source>
</evidence>
<dbReference type="OrthoDB" id="5291989at2"/>
<dbReference type="UniPathway" id="UPA00219"/>
<evidence type="ECO:0000256" key="16">
    <source>
        <dbReference type="SAM" id="SignalP"/>
    </source>
</evidence>
<dbReference type="InterPro" id="IPR037167">
    <property type="entry name" value="Peptidase_S11_C_sf"/>
</dbReference>
<dbReference type="Gene3D" id="2.60.410.10">
    <property type="entry name" value="D-Ala-D-Ala carboxypeptidase, C-terminal domain"/>
    <property type="match status" value="1"/>
</dbReference>
<comment type="caution">
    <text evidence="18">The sequence shown here is derived from an EMBL/GenBank/DDBJ whole genome shotgun (WGS) entry which is preliminary data.</text>
</comment>
<keyword evidence="9" id="KW-0133">Cell shape</keyword>
<dbReference type="EMBL" id="LWRY01000002">
    <property type="protein sequence ID" value="OCX76505.1"/>
    <property type="molecule type" value="Genomic_DNA"/>
</dbReference>
<evidence type="ECO:0000256" key="7">
    <source>
        <dbReference type="ARBA" id="ARBA00022729"/>
    </source>
</evidence>
<feature type="signal peptide" evidence="16">
    <location>
        <begin position="1"/>
        <end position="30"/>
    </location>
</feature>
<evidence type="ECO:0000256" key="15">
    <source>
        <dbReference type="RuleBase" id="RU004016"/>
    </source>
</evidence>
<evidence type="ECO:0000313" key="19">
    <source>
        <dbReference type="Proteomes" id="UP000095008"/>
    </source>
</evidence>
<organism evidence="18 19">
    <name type="scientific">Acidithiobacillus thiooxidans</name>
    <name type="common">Thiobacillus thiooxidans</name>
    <dbReference type="NCBI Taxonomy" id="930"/>
    <lineage>
        <taxon>Bacteria</taxon>
        <taxon>Pseudomonadati</taxon>
        <taxon>Pseudomonadota</taxon>
        <taxon>Acidithiobacillia</taxon>
        <taxon>Acidithiobacillales</taxon>
        <taxon>Acidithiobacillaceae</taxon>
        <taxon>Acidithiobacillus</taxon>
    </lineage>
</organism>
<evidence type="ECO:0000256" key="2">
    <source>
        <dbReference type="ARBA" id="ARBA00004752"/>
    </source>
</evidence>
<evidence type="ECO:0000256" key="11">
    <source>
        <dbReference type="ARBA" id="ARBA00023316"/>
    </source>
</evidence>
<feature type="chain" id="PRO_5009838022" description="serine-type D-Ala-D-Ala carboxypeptidase" evidence="16">
    <location>
        <begin position="31"/>
        <end position="389"/>
    </location>
</feature>
<feature type="binding site" evidence="14">
    <location>
        <position position="234"/>
    </location>
    <ligand>
        <name>substrate</name>
    </ligand>
</feature>
<dbReference type="InterPro" id="IPR012907">
    <property type="entry name" value="Peptidase_S11_C"/>
</dbReference>
<keyword evidence="5" id="KW-0121">Carboxypeptidase</keyword>
<keyword evidence="11" id="KW-0961">Cell wall biogenesis/degradation</keyword>
<dbReference type="PANTHER" id="PTHR21581:SF6">
    <property type="entry name" value="TRAFFICKING PROTEIN PARTICLE COMPLEX SUBUNIT 12"/>
    <property type="match status" value="1"/>
</dbReference>
<dbReference type="GO" id="GO:0008360">
    <property type="term" value="P:regulation of cell shape"/>
    <property type="evidence" value="ECO:0007669"/>
    <property type="project" value="UniProtKB-KW"/>
</dbReference>
<gene>
    <name evidence="18" type="ORF">A6M23_00435</name>
</gene>
<dbReference type="Pfam" id="PF07943">
    <property type="entry name" value="PBP5_C"/>
    <property type="match status" value="1"/>
</dbReference>
<feature type="domain" description="Peptidase S11 D-Ala-D-Ala carboxypeptidase A C-terminal" evidence="17">
    <location>
        <begin position="284"/>
        <end position="374"/>
    </location>
</feature>
<comment type="function">
    <text evidence="1">Removes C-terminal D-alanyl residues from sugar-peptide cell wall precursors.</text>
</comment>
<dbReference type="PANTHER" id="PTHR21581">
    <property type="entry name" value="D-ALANYL-D-ALANINE CARBOXYPEPTIDASE"/>
    <property type="match status" value="1"/>
</dbReference>
<sequence length="389" mass="41870">MRYKKYLQHKSRFILLAAFATLMTGGTAFAGTNLLMPPPPPIPDAKSYVLMDFQTGQIIAEKDANLQLPPASLTKLMTAYLTYGALANGTLHWHQRIHVSRVAWHTGGSSMFIQPNLPVTVDQLMHGLIIDSGNDAAVALAQAVAGSRASFVDEMNATATKLGLSGAHYGDVDGLPTPDLHLSALDIAMLSRDLIAKYPQVINISKIKYYRYNNIKQRSWNPALFGHPDIDGLKTGHTNAAGHCMDTTAVRNGRRLIAVVMGAPNWPSGVNDVVALLDYGYRFTTDHTVTKAGSLVGTYSDTSLDPDKLPVTVARSLDVMIPTGAEKDLKTQVTYQKIGSKGIAKGQKLGEMTVSLNGKVLGKTDLVAADAAKPAGTFGSLWNRVKQSL</sequence>
<dbReference type="Pfam" id="PF00768">
    <property type="entry name" value="Peptidase_S11"/>
    <property type="match status" value="1"/>
</dbReference>
<dbReference type="SMART" id="SM00936">
    <property type="entry name" value="PBP5_C"/>
    <property type="match status" value="1"/>
</dbReference>
<name>A0A1C2IRR2_ACITH</name>
<feature type="active site" evidence="13">
    <location>
        <position position="132"/>
    </location>
</feature>
<proteinExistence type="inferred from homology"/>
<evidence type="ECO:0000256" key="14">
    <source>
        <dbReference type="PIRSR" id="PIRSR618044-2"/>
    </source>
</evidence>
<evidence type="ECO:0000256" key="10">
    <source>
        <dbReference type="ARBA" id="ARBA00022984"/>
    </source>
</evidence>
<dbReference type="Gene3D" id="3.40.710.10">
    <property type="entry name" value="DD-peptidase/beta-lactamase superfamily"/>
    <property type="match status" value="1"/>
</dbReference>
<evidence type="ECO:0000256" key="8">
    <source>
        <dbReference type="ARBA" id="ARBA00022801"/>
    </source>
</evidence>
<keyword evidence="6" id="KW-0645">Protease</keyword>
<reference evidence="18" key="1">
    <citation type="journal article" date="2016" name="Int. J. Mol. Sci.">
        <title>Comparative genomics of the extreme acidophile Acidithiobacillus thiooxidans reveals intraspecific divergence and niche adaptation.</title>
        <authorList>
            <person name="Zhang X."/>
            <person name="Feng X."/>
            <person name="Tao J."/>
            <person name="Ma L."/>
            <person name="Xiao Y."/>
            <person name="Liang Y."/>
            <person name="Liu X."/>
            <person name="Yin H."/>
        </authorList>
    </citation>
    <scope>NUCLEOTIDE SEQUENCE [LARGE SCALE GENOMIC DNA]</scope>
    <source>
        <strain evidence="18">DXS-W</strain>
    </source>
</reference>
<evidence type="ECO:0000256" key="6">
    <source>
        <dbReference type="ARBA" id="ARBA00022670"/>
    </source>
</evidence>
<evidence type="ECO:0000256" key="1">
    <source>
        <dbReference type="ARBA" id="ARBA00003217"/>
    </source>
</evidence>
<comment type="catalytic activity">
    <reaction evidence="12">
        <text>Preferential cleavage: (Ac)2-L-Lys-D-Ala-|-D-Ala. Also transpeptidation of peptidyl-alanyl moieties that are N-acyl substituents of D-alanine.</text>
        <dbReference type="EC" id="3.4.16.4"/>
    </reaction>
</comment>
<dbReference type="GO" id="GO:0009002">
    <property type="term" value="F:serine-type D-Ala-D-Ala carboxypeptidase activity"/>
    <property type="evidence" value="ECO:0007669"/>
    <property type="project" value="UniProtKB-EC"/>
</dbReference>
<dbReference type="RefSeq" id="WP_065975100.1">
    <property type="nucleotide sequence ID" value="NZ_LWRY01000002.1"/>
</dbReference>
<dbReference type="AlphaFoldDB" id="A0A1C2IRR2"/>
<keyword evidence="8" id="KW-0378">Hydrolase</keyword>
<dbReference type="InterPro" id="IPR018044">
    <property type="entry name" value="Peptidase_S11"/>
</dbReference>
<evidence type="ECO:0000259" key="17">
    <source>
        <dbReference type="SMART" id="SM00936"/>
    </source>
</evidence>
<dbReference type="InterPro" id="IPR001967">
    <property type="entry name" value="Peptidase_S11_N"/>
</dbReference>